<evidence type="ECO:0000313" key="4">
    <source>
        <dbReference type="Proteomes" id="UP000032679"/>
    </source>
</evidence>
<evidence type="ECO:0000256" key="2">
    <source>
        <dbReference type="PIRSR" id="PIRSR613078-2"/>
    </source>
</evidence>
<gene>
    <name evidence="3" type="ORF">Tasa_003_025</name>
</gene>
<dbReference type="RefSeq" id="WP_048846232.1">
    <property type="nucleotide sequence ID" value="NZ_BALE01000003.1"/>
</dbReference>
<feature type="active site" description="Proton donor/acceptor" evidence="1">
    <location>
        <position position="99"/>
    </location>
</feature>
<evidence type="ECO:0000313" key="3">
    <source>
        <dbReference type="EMBL" id="GAN52847.1"/>
    </source>
</evidence>
<dbReference type="PANTHER" id="PTHR48100:SF59">
    <property type="entry name" value="ADENOSYLCOBALAMIN_ALPHA-RIBAZOLE PHOSPHATASE"/>
    <property type="match status" value="1"/>
</dbReference>
<dbReference type="AlphaFoldDB" id="A0A0D6MGV7"/>
<accession>A0A0D6MGV7</accession>
<feature type="binding site" evidence="2">
    <location>
        <position position="69"/>
    </location>
    <ligand>
        <name>substrate</name>
    </ligand>
</feature>
<sequence>MAQLLAKPYWYLRHGETDWNKQGLSQGRTDIALNETGLAQARSAGLLLAEHWRDGALPIARIVSSPLSRALVTAEIARDQIAAHGGPRLEITTDRDLQEVCFGEQEGEPMGSWYDPWIAGEMTPEGGESFAELRDRGTAALNRALAGEGVPLVVCHGAMFRALRSAMGLPANVRLANAAPLRVTPPENGRGWEIETFS</sequence>
<protein>
    <submittedName>
        <fullName evidence="3">Phosphatase phoE</fullName>
    </submittedName>
</protein>
<dbReference type="PANTHER" id="PTHR48100">
    <property type="entry name" value="BROAD-SPECIFICITY PHOSPHATASE YOR283W-RELATED"/>
    <property type="match status" value="1"/>
</dbReference>
<dbReference type="InterPro" id="IPR050275">
    <property type="entry name" value="PGM_Phosphatase"/>
</dbReference>
<dbReference type="InterPro" id="IPR029033">
    <property type="entry name" value="His_PPase_superfam"/>
</dbReference>
<organism evidence="3 4">
    <name type="scientific">Tanticharoenia sakaeratensis NBRC 103193</name>
    <dbReference type="NCBI Taxonomy" id="1231623"/>
    <lineage>
        <taxon>Bacteria</taxon>
        <taxon>Pseudomonadati</taxon>
        <taxon>Pseudomonadota</taxon>
        <taxon>Alphaproteobacteria</taxon>
        <taxon>Acetobacterales</taxon>
        <taxon>Acetobacteraceae</taxon>
        <taxon>Tanticharoenia</taxon>
    </lineage>
</organism>
<dbReference type="InterPro" id="IPR013078">
    <property type="entry name" value="His_Pase_superF_clade-1"/>
</dbReference>
<proteinExistence type="predicted"/>
<comment type="caution">
    <text evidence="3">The sequence shown here is derived from an EMBL/GenBank/DDBJ whole genome shotgun (WGS) entry which is preliminary data.</text>
</comment>
<reference evidence="3 4" key="1">
    <citation type="submission" date="2012-10" db="EMBL/GenBank/DDBJ databases">
        <title>Genome sequencing of Tanticharoenia sakaeratensis NBRC 103193.</title>
        <authorList>
            <person name="Azuma Y."/>
            <person name="Hadano H."/>
            <person name="Hirakawa H."/>
            <person name="Matsushita K."/>
        </authorList>
    </citation>
    <scope>NUCLEOTIDE SEQUENCE [LARGE SCALE GENOMIC DNA]</scope>
    <source>
        <strain evidence="3 4">NBRC 103193</strain>
    </source>
</reference>
<dbReference type="Pfam" id="PF00300">
    <property type="entry name" value="His_Phos_1"/>
    <property type="match status" value="1"/>
</dbReference>
<feature type="active site" description="Tele-phosphohistidine intermediate" evidence="1">
    <location>
        <position position="14"/>
    </location>
</feature>
<dbReference type="SUPFAM" id="SSF53254">
    <property type="entry name" value="Phosphoglycerate mutase-like"/>
    <property type="match status" value="1"/>
</dbReference>
<dbReference type="STRING" id="1231623.Tasa_003_025"/>
<dbReference type="OrthoDB" id="9781415at2"/>
<dbReference type="GO" id="GO:0005737">
    <property type="term" value="C:cytoplasm"/>
    <property type="evidence" value="ECO:0007669"/>
    <property type="project" value="TreeGrafter"/>
</dbReference>
<dbReference type="GO" id="GO:0016791">
    <property type="term" value="F:phosphatase activity"/>
    <property type="evidence" value="ECO:0007669"/>
    <property type="project" value="TreeGrafter"/>
</dbReference>
<dbReference type="SMART" id="SM00855">
    <property type="entry name" value="PGAM"/>
    <property type="match status" value="1"/>
</dbReference>
<dbReference type="CDD" id="cd07067">
    <property type="entry name" value="HP_PGM_like"/>
    <property type="match status" value="1"/>
</dbReference>
<feature type="binding site" evidence="2">
    <location>
        <begin position="13"/>
        <end position="20"/>
    </location>
    <ligand>
        <name>substrate</name>
    </ligand>
</feature>
<keyword evidence="4" id="KW-1185">Reference proteome</keyword>
<name>A0A0D6MGV7_9PROT</name>
<dbReference type="Gene3D" id="3.40.50.1240">
    <property type="entry name" value="Phosphoglycerate mutase-like"/>
    <property type="match status" value="1"/>
</dbReference>
<dbReference type="EMBL" id="BALE01000003">
    <property type="protein sequence ID" value="GAN52847.1"/>
    <property type="molecule type" value="Genomic_DNA"/>
</dbReference>
<dbReference type="Proteomes" id="UP000032679">
    <property type="component" value="Unassembled WGS sequence"/>
</dbReference>
<evidence type="ECO:0000256" key="1">
    <source>
        <dbReference type="PIRSR" id="PIRSR613078-1"/>
    </source>
</evidence>